<evidence type="ECO:0000256" key="8">
    <source>
        <dbReference type="PROSITE-ProRule" id="PRU10056"/>
    </source>
</evidence>
<dbReference type="Proteomes" id="UP001610818">
    <property type="component" value="Unassembled WGS sequence"/>
</dbReference>
<sequence length="436" mass="46508">MRSGIRPIRRMALLASAALLTCAAAPAVQAQGAPAEQAQPAEQAHQKVINPSTRFYVDPHSKAAEQAKTDLRKGDRANALNMAKLAGQPQAQWFTEGTPAQVRKKVRKLVHAAAVTRRVPVLVAYNVPGRDCSLYSGGGAASSAAYRQWIDAFADGIGDRKAAVVLEPDGLSALPKDCAGDIDPTGELTAHRMADLAYAVRTLKSGPNTAVYLDAGNSQWKSVGDITQRLLDAGLEQSDGFSLNVSNYQPTDQTSRYGTWIAKCAWYATKGPESGRGHADWCASQYYSPAAPNDGAPGNSVSPTDPSTWHWTDAWFEENTGGASTDELARFVVDTSRNGLGAWTPPPGKYTGDPETWCNPPGRGMGPRPTASTKVPLVDAYLYVKTIGESDGSCTRNTGGTIDPEYGIVDPAAGVWWPEQAHTLARNAVPGLEFPR</sequence>
<dbReference type="SUPFAM" id="SSF51989">
    <property type="entry name" value="Glycosyl hydrolases family 6, cellulases"/>
    <property type="match status" value="1"/>
</dbReference>
<feature type="active site" evidence="8">
    <location>
        <position position="131"/>
    </location>
</feature>
<dbReference type="PROSITE" id="PS00655">
    <property type="entry name" value="GLYCOSYL_HYDROL_F6_1"/>
    <property type="match status" value="1"/>
</dbReference>
<name>A0ABW7QJ14_9ACTN</name>
<evidence type="ECO:0000256" key="9">
    <source>
        <dbReference type="RuleBase" id="RU361186"/>
    </source>
</evidence>
<reference evidence="10 11" key="1">
    <citation type="submission" date="2024-10" db="EMBL/GenBank/DDBJ databases">
        <title>The Natural Products Discovery Center: Release of the First 8490 Sequenced Strains for Exploring Actinobacteria Biosynthetic Diversity.</title>
        <authorList>
            <person name="Kalkreuter E."/>
            <person name="Kautsar S.A."/>
            <person name="Yang D."/>
            <person name="Bader C.D."/>
            <person name="Teijaro C.N."/>
            <person name="Fluegel L."/>
            <person name="Davis C.M."/>
            <person name="Simpson J.R."/>
            <person name="Lauterbach L."/>
            <person name="Steele A.D."/>
            <person name="Gui C."/>
            <person name="Meng S."/>
            <person name="Li G."/>
            <person name="Viehrig K."/>
            <person name="Ye F."/>
            <person name="Su P."/>
            <person name="Kiefer A.F."/>
            <person name="Nichols A."/>
            <person name="Cepeda A.J."/>
            <person name="Yan W."/>
            <person name="Fan B."/>
            <person name="Jiang Y."/>
            <person name="Adhikari A."/>
            <person name="Zheng C.-J."/>
            <person name="Schuster L."/>
            <person name="Cowan T.M."/>
            <person name="Smanski M.J."/>
            <person name="Chevrette M.G."/>
            <person name="De Carvalho L.P.S."/>
            <person name="Shen B."/>
        </authorList>
    </citation>
    <scope>NUCLEOTIDE SEQUENCE [LARGE SCALE GENOMIC DNA]</scope>
    <source>
        <strain evidence="10 11">NPDC017990</strain>
    </source>
</reference>
<dbReference type="GO" id="GO:0016787">
    <property type="term" value="F:hydrolase activity"/>
    <property type="evidence" value="ECO:0007669"/>
    <property type="project" value="UniProtKB-KW"/>
</dbReference>
<dbReference type="InterPro" id="IPR001524">
    <property type="entry name" value="Glyco_hydro_6_CS"/>
</dbReference>
<comment type="caution">
    <text evidence="10">The sequence shown here is derived from an EMBL/GenBank/DDBJ whole genome shotgun (WGS) entry which is preliminary data.</text>
</comment>
<evidence type="ECO:0000256" key="6">
    <source>
        <dbReference type="ARBA" id="ARBA00023295"/>
    </source>
</evidence>
<evidence type="ECO:0000256" key="1">
    <source>
        <dbReference type="ARBA" id="ARBA00022729"/>
    </source>
</evidence>
<keyword evidence="1 9" id="KW-0732">Signal</keyword>
<keyword evidence="5 9" id="KW-0119">Carbohydrate metabolism</keyword>
<dbReference type="InterPro" id="IPR016288">
    <property type="entry name" value="Beta_cellobiohydrolase"/>
</dbReference>
<comment type="similarity">
    <text evidence="9">Belongs to the glycosyl hydrolase family 6.</text>
</comment>
<dbReference type="PANTHER" id="PTHR34876:SF4">
    <property type="entry name" value="1,4-BETA-D-GLUCAN CELLOBIOHYDROLASE C-RELATED"/>
    <property type="match status" value="1"/>
</dbReference>
<evidence type="ECO:0000256" key="4">
    <source>
        <dbReference type="ARBA" id="ARBA00023157"/>
    </source>
</evidence>
<keyword evidence="6 9" id="KW-0326">Glycosidase</keyword>
<dbReference type="PANTHER" id="PTHR34876">
    <property type="match status" value="1"/>
</dbReference>
<keyword evidence="7 9" id="KW-0624">Polysaccharide degradation</keyword>
<evidence type="ECO:0000256" key="2">
    <source>
        <dbReference type="ARBA" id="ARBA00022801"/>
    </source>
</evidence>
<evidence type="ECO:0000256" key="3">
    <source>
        <dbReference type="ARBA" id="ARBA00023001"/>
    </source>
</evidence>
<accession>A0ABW7QJ14</accession>
<dbReference type="RefSeq" id="WP_397708720.1">
    <property type="nucleotide sequence ID" value="NZ_JBIRGN010000001.1"/>
</dbReference>
<dbReference type="Gene3D" id="3.20.20.40">
    <property type="entry name" value="1, 4-beta cellobiohydrolase"/>
    <property type="match status" value="1"/>
</dbReference>
<keyword evidence="11" id="KW-1185">Reference proteome</keyword>
<keyword evidence="4" id="KW-1015">Disulfide bond</keyword>
<keyword evidence="2 9" id="KW-0378">Hydrolase</keyword>
<gene>
    <name evidence="10" type="ORF">ACH4F9_06765</name>
</gene>
<keyword evidence="3 9" id="KW-0136">Cellulose degradation</keyword>
<dbReference type="InterPro" id="IPR036434">
    <property type="entry name" value="Beta_cellobiohydrolase_sf"/>
</dbReference>
<dbReference type="PIRSF" id="PIRSF001100">
    <property type="entry name" value="Beta_cellobiohydrolase"/>
    <property type="match status" value="1"/>
</dbReference>
<evidence type="ECO:0000313" key="11">
    <source>
        <dbReference type="Proteomes" id="UP001610818"/>
    </source>
</evidence>
<dbReference type="PRINTS" id="PR00733">
    <property type="entry name" value="GLHYDRLASE6"/>
</dbReference>
<evidence type="ECO:0000256" key="5">
    <source>
        <dbReference type="ARBA" id="ARBA00023277"/>
    </source>
</evidence>
<dbReference type="Pfam" id="PF01341">
    <property type="entry name" value="Glyco_hydro_6"/>
    <property type="match status" value="1"/>
</dbReference>
<evidence type="ECO:0000256" key="7">
    <source>
        <dbReference type="ARBA" id="ARBA00023326"/>
    </source>
</evidence>
<evidence type="ECO:0000313" key="10">
    <source>
        <dbReference type="EMBL" id="MFH8544698.1"/>
    </source>
</evidence>
<proteinExistence type="inferred from homology"/>
<protein>
    <recommendedName>
        <fullName evidence="9">Glucanase</fullName>
        <ecNumber evidence="9">3.2.1.-</ecNumber>
    </recommendedName>
</protein>
<dbReference type="EC" id="3.2.1.-" evidence="9"/>
<feature type="chain" id="PRO_5044975546" description="Glucanase" evidence="9">
    <location>
        <begin position="31"/>
        <end position="436"/>
    </location>
</feature>
<feature type="signal peptide" evidence="9">
    <location>
        <begin position="1"/>
        <end position="30"/>
    </location>
</feature>
<organism evidence="10 11">
    <name type="scientific">Streptomyces longisporoflavus</name>
    <dbReference type="NCBI Taxonomy" id="28044"/>
    <lineage>
        <taxon>Bacteria</taxon>
        <taxon>Bacillati</taxon>
        <taxon>Actinomycetota</taxon>
        <taxon>Actinomycetes</taxon>
        <taxon>Kitasatosporales</taxon>
        <taxon>Streptomycetaceae</taxon>
        <taxon>Streptomyces</taxon>
    </lineage>
</organism>
<dbReference type="EMBL" id="JBIRGQ010000001">
    <property type="protein sequence ID" value="MFH8544698.1"/>
    <property type="molecule type" value="Genomic_DNA"/>
</dbReference>